<dbReference type="InterPro" id="IPR052340">
    <property type="entry name" value="RNase_Y/CdgJ"/>
</dbReference>
<dbReference type="SUPFAM" id="SSF109604">
    <property type="entry name" value="HD-domain/PDEase-like"/>
    <property type="match status" value="1"/>
</dbReference>
<proteinExistence type="predicted"/>
<evidence type="ECO:0000313" key="2">
    <source>
        <dbReference type="EMBL" id="BDX08202.1"/>
    </source>
</evidence>
<gene>
    <name evidence="2" type="ORF">MACH26_37230</name>
</gene>
<dbReference type="PROSITE" id="PS51833">
    <property type="entry name" value="HDOD"/>
    <property type="match status" value="1"/>
</dbReference>
<sequence>MSDAQDIRTDIDNRYYHLLMGLQTGQEAAGIEVEGKVKAEHSEQHNSRRKLLDVERIAMRDKELNQRSKLHYLENISTIVHEEVCDRMQKKIDNIDDLSQNVLGMDDGLAAVYDALAIKAASIAKIEPTIAAIPWLTKELMDLSNSPKYRKTDRLGKVVRFETLRMTLSFFGIENLKLLIPMLTVQRWIPKVTDPYPAFKQKLWEQVIATGISCRKIAEFGKVDPFHAYLAGMYHELGKIAITKMFFKYFDNVQQEAMMEAHKEQKREEHLALQDVKIDPDVWLAMMWNQSYQIAANAVQHMNMKRVPIFQGMQELADKTPLVERSPLGRVLEQGRCYARFRVLRSYKLLNIEDAKKYLISCRMPKGAVAALKDVDMRQIALSFGED</sequence>
<dbReference type="Proteomes" id="UP001333710">
    <property type="component" value="Chromosome"/>
</dbReference>
<feature type="domain" description="HDOD" evidence="1">
    <location>
        <begin position="102"/>
        <end position="304"/>
    </location>
</feature>
<dbReference type="InterPro" id="IPR013976">
    <property type="entry name" value="HDOD"/>
</dbReference>
<dbReference type="PANTHER" id="PTHR33525:SF4">
    <property type="entry name" value="CYCLIC DI-GMP PHOSPHODIESTERASE CDGJ"/>
    <property type="match status" value="1"/>
</dbReference>
<keyword evidence="3" id="KW-1185">Reference proteome</keyword>
<dbReference type="PANTHER" id="PTHR33525">
    <property type="match status" value="1"/>
</dbReference>
<reference evidence="2" key="1">
    <citation type="submission" date="2023-01" db="EMBL/GenBank/DDBJ databases">
        <title>Complete genome sequence of Planctobacterium marinum strain Dej080120_11.</title>
        <authorList>
            <person name="Ueki S."/>
            <person name="Maruyama F."/>
        </authorList>
    </citation>
    <scope>NUCLEOTIDE SEQUENCE</scope>
    <source>
        <strain evidence="2">Dej080120_11</strain>
    </source>
</reference>
<dbReference type="KEGG" id="pmaw:MACH26_37230"/>
<protein>
    <recommendedName>
        <fullName evidence="1">HDOD domain-containing protein</fullName>
    </recommendedName>
</protein>
<dbReference type="AlphaFoldDB" id="A0AA48HT28"/>
<name>A0AA48HT28_9ALTE</name>
<dbReference type="Gene3D" id="1.10.3210.10">
    <property type="entry name" value="Hypothetical protein af1432"/>
    <property type="match status" value="1"/>
</dbReference>
<evidence type="ECO:0000259" key="1">
    <source>
        <dbReference type="PROSITE" id="PS51833"/>
    </source>
</evidence>
<dbReference type="EMBL" id="AP027272">
    <property type="protein sequence ID" value="BDX08202.1"/>
    <property type="molecule type" value="Genomic_DNA"/>
</dbReference>
<organism evidence="2 3">
    <name type="scientific">Planctobacterium marinum</name>
    <dbReference type="NCBI Taxonomy" id="1631968"/>
    <lineage>
        <taxon>Bacteria</taxon>
        <taxon>Pseudomonadati</taxon>
        <taxon>Pseudomonadota</taxon>
        <taxon>Gammaproteobacteria</taxon>
        <taxon>Alteromonadales</taxon>
        <taxon>Alteromonadaceae</taxon>
        <taxon>Planctobacterium</taxon>
    </lineage>
</organism>
<dbReference type="RefSeq" id="WP_338294279.1">
    <property type="nucleotide sequence ID" value="NZ_AP027272.1"/>
</dbReference>
<dbReference type="Pfam" id="PF08668">
    <property type="entry name" value="HDOD"/>
    <property type="match status" value="1"/>
</dbReference>
<accession>A0AA48HT28</accession>
<evidence type="ECO:0000313" key="3">
    <source>
        <dbReference type="Proteomes" id="UP001333710"/>
    </source>
</evidence>